<evidence type="ECO:0000313" key="1">
    <source>
        <dbReference type="Proteomes" id="UP000887576"/>
    </source>
</evidence>
<dbReference type="Proteomes" id="UP000887576">
    <property type="component" value="Unplaced"/>
</dbReference>
<proteinExistence type="predicted"/>
<organism evidence="1 2">
    <name type="scientific">Panagrolaimus sp. JU765</name>
    <dbReference type="NCBI Taxonomy" id="591449"/>
    <lineage>
        <taxon>Eukaryota</taxon>
        <taxon>Metazoa</taxon>
        <taxon>Ecdysozoa</taxon>
        <taxon>Nematoda</taxon>
        <taxon>Chromadorea</taxon>
        <taxon>Rhabditida</taxon>
        <taxon>Tylenchina</taxon>
        <taxon>Panagrolaimomorpha</taxon>
        <taxon>Panagrolaimoidea</taxon>
        <taxon>Panagrolaimidae</taxon>
        <taxon>Panagrolaimus</taxon>
    </lineage>
</organism>
<name>A0AC34Q3R5_9BILA</name>
<sequence length="160" mass="18112">MPFSDFSYSFQTCYFVAGEIDAEHCTYYEDTDVPPNIMWGSFSHESKQLNGIVIDYAGNSCELETMDGKKVIKEIQRSANEFGRGFDVIRDDYLTRSNLSFVLDLGKAELNKTSPIMSTGSNVFIKGAKNKFVHFDPRGNNETFNGDYHAIIDDSFIKLL</sequence>
<evidence type="ECO:0000313" key="2">
    <source>
        <dbReference type="WBParaSite" id="JU765_v2.g12645.t1"/>
    </source>
</evidence>
<reference evidence="2" key="1">
    <citation type="submission" date="2022-11" db="UniProtKB">
        <authorList>
            <consortium name="WormBaseParasite"/>
        </authorList>
    </citation>
    <scope>IDENTIFICATION</scope>
</reference>
<protein>
    <submittedName>
        <fullName evidence="2">Uncharacterized protein</fullName>
    </submittedName>
</protein>
<accession>A0AC34Q3R5</accession>
<dbReference type="WBParaSite" id="JU765_v2.g12645.t1">
    <property type="protein sequence ID" value="JU765_v2.g12645.t1"/>
    <property type="gene ID" value="JU765_v2.g12645"/>
</dbReference>